<protein>
    <submittedName>
        <fullName evidence="4">T9SS type A sorting domain-containing protein</fullName>
    </submittedName>
</protein>
<evidence type="ECO:0000259" key="3">
    <source>
        <dbReference type="Pfam" id="PF24595"/>
    </source>
</evidence>
<evidence type="ECO:0000313" key="5">
    <source>
        <dbReference type="Proteomes" id="UP001597548"/>
    </source>
</evidence>
<organism evidence="4 5">
    <name type="scientific">Psychroserpens luteus</name>
    <dbReference type="NCBI Taxonomy" id="1434066"/>
    <lineage>
        <taxon>Bacteria</taxon>
        <taxon>Pseudomonadati</taxon>
        <taxon>Bacteroidota</taxon>
        <taxon>Flavobacteriia</taxon>
        <taxon>Flavobacteriales</taxon>
        <taxon>Flavobacteriaceae</taxon>
        <taxon>Psychroserpens</taxon>
    </lineage>
</organism>
<dbReference type="InterPro" id="IPR032675">
    <property type="entry name" value="LRR_dom_sf"/>
</dbReference>
<dbReference type="InterPro" id="IPR055353">
    <property type="entry name" value="DUF7619"/>
</dbReference>
<proteinExistence type="predicted"/>
<dbReference type="SUPFAM" id="SSF52058">
    <property type="entry name" value="L domain-like"/>
    <property type="match status" value="1"/>
</dbReference>
<dbReference type="Pfam" id="PF18962">
    <property type="entry name" value="Por_Secre_tail"/>
    <property type="match status" value="1"/>
</dbReference>
<dbReference type="NCBIfam" id="TIGR04183">
    <property type="entry name" value="Por_Secre_tail"/>
    <property type="match status" value="1"/>
</dbReference>
<evidence type="ECO:0000256" key="1">
    <source>
        <dbReference type="ARBA" id="ARBA00022729"/>
    </source>
</evidence>
<reference evidence="5" key="1">
    <citation type="journal article" date="2019" name="Int. J. Syst. Evol. Microbiol.">
        <title>The Global Catalogue of Microorganisms (GCM) 10K type strain sequencing project: providing services to taxonomists for standard genome sequencing and annotation.</title>
        <authorList>
            <consortium name="The Broad Institute Genomics Platform"/>
            <consortium name="The Broad Institute Genome Sequencing Center for Infectious Disease"/>
            <person name="Wu L."/>
            <person name="Ma J."/>
        </authorList>
    </citation>
    <scope>NUCLEOTIDE SEQUENCE [LARGE SCALE GENOMIC DNA]</scope>
    <source>
        <strain evidence="5">KCTC 32514</strain>
    </source>
</reference>
<feature type="domain" description="DUF7619" evidence="3">
    <location>
        <begin position="436"/>
        <end position="567"/>
    </location>
</feature>
<gene>
    <name evidence="4" type="ORF">ACFS29_10190</name>
</gene>
<feature type="domain" description="Secretion system C-terminal sorting" evidence="2">
    <location>
        <begin position="585"/>
        <end position="653"/>
    </location>
</feature>
<evidence type="ECO:0000313" key="4">
    <source>
        <dbReference type="EMBL" id="MFD2916010.1"/>
    </source>
</evidence>
<dbReference type="Gene3D" id="3.80.10.10">
    <property type="entry name" value="Ribonuclease Inhibitor"/>
    <property type="match status" value="1"/>
</dbReference>
<dbReference type="RefSeq" id="WP_194508025.1">
    <property type="nucleotide sequence ID" value="NZ_JADILU010000004.1"/>
</dbReference>
<sequence>MKLLFTSFLFLFTILIGHSQIIDIPDANFKNRLLESDNSNSIAKDLNGNSYQIDVNNDGEIQINEALSVSYLNLSSSNILSIEGIEYFTNLSILYCNHNGLTNIDLSSNLLLTELTLNFNDLGSLDISNNYFLTSLQCSSNYNLVYFNIKNGNSFTQQIEIVDVPSLAYMCIDDIDLPLVTNLINYEVPNLVANSYCSFTLGGESFIVEGENKVDTNLDGCDLNDYLYSNLKINIFNANFNWTYYTNASGNYSIPVTEGTNTLTPVFENSDYFSFPQNNITVSFPQEVSPYNQDFCIIPNGIHNDLEVFIIPITDAIPGFESTYKVVYRNIGNTMLTGNVNLDYSFDSDYMQYQSSIPSEISNINNVLSWDYIDLAPFETREIEVNFILNTPTNPNYPLNSGDELNFEATIYPIQDDETPNNNDFGLKQIVINSYDPNDITCLEGETIEPDDVDKYVHYMIRFENLGTANATNIVVKNNIDDTKFDINTLVPLDGSHDYYTRINTQNDVEFIFENINLPFDDATNDGYVLYKIKTLESLVLGDTFSNQAEIYFDFNAPIITNTYTTEIAEDNLSVLNTNLVETNIYPNPVNDILTIESEAVINSASIYDINGRAILTSKFNDASHQMDLSLLDSGIYFLKVFSNRGNETLKIIKE</sequence>
<dbReference type="InterPro" id="IPR026444">
    <property type="entry name" value="Secre_tail"/>
</dbReference>
<dbReference type="EMBL" id="JBHUOS010000009">
    <property type="protein sequence ID" value="MFD2916010.1"/>
    <property type="molecule type" value="Genomic_DNA"/>
</dbReference>
<comment type="caution">
    <text evidence="4">The sequence shown here is derived from an EMBL/GenBank/DDBJ whole genome shotgun (WGS) entry which is preliminary data.</text>
</comment>
<keyword evidence="1" id="KW-0732">Signal</keyword>
<dbReference type="Pfam" id="PF24595">
    <property type="entry name" value="DUF7619"/>
    <property type="match status" value="1"/>
</dbReference>
<accession>A0ABW5ZU80</accession>
<name>A0ABW5ZU80_9FLAO</name>
<keyword evidence="5" id="KW-1185">Reference proteome</keyword>
<evidence type="ECO:0000259" key="2">
    <source>
        <dbReference type="Pfam" id="PF18962"/>
    </source>
</evidence>
<dbReference type="Proteomes" id="UP001597548">
    <property type="component" value="Unassembled WGS sequence"/>
</dbReference>